<keyword evidence="2" id="KW-1185">Reference proteome</keyword>
<proteinExistence type="predicted"/>
<evidence type="ECO:0000313" key="1">
    <source>
        <dbReference type="EMBL" id="QBF81751.1"/>
    </source>
</evidence>
<reference evidence="1 2" key="1">
    <citation type="submission" date="2019-02" db="EMBL/GenBank/DDBJ databases">
        <title>Shewanella sp. D4-2 isolated from Dokdo Island.</title>
        <authorList>
            <person name="Baek K."/>
        </authorList>
    </citation>
    <scope>NUCLEOTIDE SEQUENCE [LARGE SCALE GENOMIC DNA]</scope>
    <source>
        <strain evidence="1 2">D4-2</strain>
    </source>
</reference>
<dbReference type="RefSeq" id="WP_130597725.1">
    <property type="nucleotide sequence ID" value="NZ_CP036200.1"/>
</dbReference>
<name>A0A411PDY6_9GAMM</name>
<sequence>MQQYNDIEQLNHEIGLLLDAIDTTPAEEEKSDLLVQTLLHLIGERQTFVQAIIESEDVTQQEVQAQLQLTQEFAAKANKALIHRRDLLTTRQSNKRKINVYKDIDLNR</sequence>
<accession>A0A411PDY6</accession>
<evidence type="ECO:0000313" key="2">
    <source>
        <dbReference type="Proteomes" id="UP000291106"/>
    </source>
</evidence>
<dbReference type="Proteomes" id="UP000291106">
    <property type="component" value="Chromosome"/>
</dbReference>
<gene>
    <name evidence="1" type="ORF">EXU30_02860</name>
</gene>
<protein>
    <recommendedName>
        <fullName evidence="3">Flagella biosynthesis chaperone for FliD, FliT</fullName>
    </recommendedName>
</protein>
<organism evidence="1 2">
    <name type="scientific">Shewanella maritima</name>
    <dbReference type="NCBI Taxonomy" id="2520507"/>
    <lineage>
        <taxon>Bacteria</taxon>
        <taxon>Pseudomonadati</taxon>
        <taxon>Pseudomonadota</taxon>
        <taxon>Gammaproteobacteria</taxon>
        <taxon>Alteromonadales</taxon>
        <taxon>Shewanellaceae</taxon>
        <taxon>Shewanella</taxon>
    </lineage>
</organism>
<dbReference type="EMBL" id="CP036200">
    <property type="protein sequence ID" value="QBF81751.1"/>
    <property type="molecule type" value="Genomic_DNA"/>
</dbReference>
<dbReference type="AlphaFoldDB" id="A0A411PDY6"/>
<dbReference type="KEGG" id="smai:EXU30_02860"/>
<evidence type="ECO:0008006" key="3">
    <source>
        <dbReference type="Google" id="ProtNLM"/>
    </source>
</evidence>